<dbReference type="HAMAP" id="MF_01023">
    <property type="entry name" value="HisC_aminotrans_2"/>
    <property type="match status" value="1"/>
</dbReference>
<evidence type="ECO:0000313" key="14">
    <source>
        <dbReference type="Proteomes" id="UP000614287"/>
    </source>
</evidence>
<accession>A0A8J3CMG6</accession>
<dbReference type="InterPro" id="IPR015424">
    <property type="entry name" value="PyrdxlP-dep_Trfase"/>
</dbReference>
<keyword evidence="7 11" id="KW-0808">Transferase</keyword>
<dbReference type="CDD" id="cd00609">
    <property type="entry name" value="AAT_like"/>
    <property type="match status" value="1"/>
</dbReference>
<proteinExistence type="inferred from homology"/>
<evidence type="ECO:0000256" key="8">
    <source>
        <dbReference type="ARBA" id="ARBA00022898"/>
    </source>
</evidence>
<organism evidence="13 14">
    <name type="scientific">Formosimonas limnophila</name>
    <dbReference type="NCBI Taxonomy" id="1384487"/>
    <lineage>
        <taxon>Bacteria</taxon>
        <taxon>Pseudomonadati</taxon>
        <taxon>Pseudomonadota</taxon>
        <taxon>Betaproteobacteria</taxon>
        <taxon>Burkholderiales</taxon>
        <taxon>Burkholderiaceae</taxon>
        <taxon>Formosimonas</taxon>
    </lineage>
</organism>
<dbReference type="EMBL" id="BMZG01000005">
    <property type="protein sequence ID" value="GHA71930.1"/>
    <property type="molecule type" value="Genomic_DNA"/>
</dbReference>
<dbReference type="GO" id="GO:0004400">
    <property type="term" value="F:histidinol-phosphate transaminase activity"/>
    <property type="evidence" value="ECO:0007669"/>
    <property type="project" value="UniProtKB-UniRule"/>
</dbReference>
<protein>
    <recommendedName>
        <fullName evidence="11">Histidinol-phosphate aminotransferase</fullName>
        <ecNumber evidence="11">2.6.1.9</ecNumber>
    </recommendedName>
    <alternativeName>
        <fullName evidence="11">Imidazole acetol-phosphate transaminase</fullName>
    </alternativeName>
</protein>
<comment type="pathway">
    <text evidence="2 11">Amino-acid biosynthesis; L-histidine biosynthesis; L-histidine from 5-phospho-alpha-D-ribose 1-diphosphate: step 7/9.</text>
</comment>
<evidence type="ECO:0000256" key="7">
    <source>
        <dbReference type="ARBA" id="ARBA00022679"/>
    </source>
</evidence>
<dbReference type="UniPathway" id="UPA00031">
    <property type="reaction ID" value="UER00012"/>
</dbReference>
<dbReference type="GO" id="GO:0030170">
    <property type="term" value="F:pyridoxal phosphate binding"/>
    <property type="evidence" value="ECO:0007669"/>
    <property type="project" value="InterPro"/>
</dbReference>
<dbReference type="InterPro" id="IPR015421">
    <property type="entry name" value="PyrdxlP-dep_Trfase_major"/>
</dbReference>
<evidence type="ECO:0000256" key="10">
    <source>
        <dbReference type="ARBA" id="ARBA00047481"/>
    </source>
</evidence>
<keyword evidence="6 11" id="KW-0028">Amino-acid biosynthesis</keyword>
<dbReference type="InterPro" id="IPR005861">
    <property type="entry name" value="HisP_aminotrans"/>
</dbReference>
<dbReference type="InterPro" id="IPR015422">
    <property type="entry name" value="PyrdxlP-dep_Trfase_small"/>
</dbReference>
<keyword evidence="5 11" id="KW-0032">Aminotransferase</keyword>
<evidence type="ECO:0000259" key="12">
    <source>
        <dbReference type="Pfam" id="PF00155"/>
    </source>
</evidence>
<evidence type="ECO:0000256" key="3">
    <source>
        <dbReference type="ARBA" id="ARBA00007970"/>
    </source>
</evidence>
<dbReference type="Gene3D" id="3.90.1150.10">
    <property type="entry name" value="Aspartate Aminotransferase, domain 1"/>
    <property type="match status" value="1"/>
</dbReference>
<keyword evidence="14" id="KW-1185">Reference proteome</keyword>
<keyword evidence="9 11" id="KW-0368">Histidine biosynthesis</keyword>
<dbReference type="PANTHER" id="PTHR42885:SF2">
    <property type="entry name" value="HISTIDINOL-PHOSPHATE AMINOTRANSFERASE"/>
    <property type="match status" value="1"/>
</dbReference>
<dbReference type="Pfam" id="PF00155">
    <property type="entry name" value="Aminotran_1_2"/>
    <property type="match status" value="1"/>
</dbReference>
<keyword evidence="8 11" id="KW-0663">Pyridoxal phosphate</keyword>
<comment type="catalytic activity">
    <reaction evidence="10 11">
        <text>L-histidinol phosphate + 2-oxoglutarate = 3-(imidazol-4-yl)-2-oxopropyl phosphate + L-glutamate</text>
        <dbReference type="Rhea" id="RHEA:23744"/>
        <dbReference type="ChEBI" id="CHEBI:16810"/>
        <dbReference type="ChEBI" id="CHEBI:29985"/>
        <dbReference type="ChEBI" id="CHEBI:57766"/>
        <dbReference type="ChEBI" id="CHEBI:57980"/>
        <dbReference type="EC" id="2.6.1.9"/>
    </reaction>
</comment>
<reference evidence="13" key="2">
    <citation type="submission" date="2020-09" db="EMBL/GenBank/DDBJ databases">
        <authorList>
            <person name="Sun Q."/>
            <person name="Kim S."/>
        </authorList>
    </citation>
    <scope>NUCLEOTIDE SEQUENCE</scope>
    <source>
        <strain evidence="13">KCTC 32501</strain>
    </source>
</reference>
<dbReference type="GO" id="GO:0000105">
    <property type="term" value="P:L-histidine biosynthetic process"/>
    <property type="evidence" value="ECO:0007669"/>
    <property type="project" value="UniProtKB-UniRule"/>
</dbReference>
<dbReference type="PANTHER" id="PTHR42885">
    <property type="entry name" value="HISTIDINOL-PHOSPHATE AMINOTRANSFERASE-RELATED"/>
    <property type="match status" value="1"/>
</dbReference>
<reference evidence="13" key="1">
    <citation type="journal article" date="2014" name="Int. J. Syst. Evol. Microbiol.">
        <title>Complete genome sequence of Corynebacterium casei LMG S-19264T (=DSM 44701T), isolated from a smear-ripened cheese.</title>
        <authorList>
            <consortium name="US DOE Joint Genome Institute (JGI-PGF)"/>
            <person name="Walter F."/>
            <person name="Albersmeier A."/>
            <person name="Kalinowski J."/>
            <person name="Ruckert C."/>
        </authorList>
    </citation>
    <scope>NUCLEOTIDE SEQUENCE</scope>
    <source>
        <strain evidence="13">KCTC 32501</strain>
    </source>
</reference>
<evidence type="ECO:0000256" key="11">
    <source>
        <dbReference type="HAMAP-Rule" id="MF_01023"/>
    </source>
</evidence>
<comment type="cofactor">
    <cofactor evidence="1 11">
        <name>pyridoxal 5'-phosphate</name>
        <dbReference type="ChEBI" id="CHEBI:597326"/>
    </cofactor>
</comment>
<dbReference type="Proteomes" id="UP000614287">
    <property type="component" value="Unassembled WGS sequence"/>
</dbReference>
<dbReference type="EC" id="2.6.1.9" evidence="11"/>
<dbReference type="InterPro" id="IPR004839">
    <property type="entry name" value="Aminotransferase_I/II_large"/>
</dbReference>
<dbReference type="AlphaFoldDB" id="A0A8J3CMG6"/>
<evidence type="ECO:0000256" key="2">
    <source>
        <dbReference type="ARBA" id="ARBA00005011"/>
    </source>
</evidence>
<dbReference type="Gene3D" id="3.40.640.10">
    <property type="entry name" value="Type I PLP-dependent aspartate aminotransferase-like (Major domain)"/>
    <property type="match status" value="1"/>
</dbReference>
<comment type="subunit">
    <text evidence="4 11">Homodimer.</text>
</comment>
<evidence type="ECO:0000256" key="9">
    <source>
        <dbReference type="ARBA" id="ARBA00023102"/>
    </source>
</evidence>
<evidence type="ECO:0000256" key="6">
    <source>
        <dbReference type="ARBA" id="ARBA00022605"/>
    </source>
</evidence>
<evidence type="ECO:0000256" key="5">
    <source>
        <dbReference type="ARBA" id="ARBA00022576"/>
    </source>
</evidence>
<evidence type="ECO:0000256" key="1">
    <source>
        <dbReference type="ARBA" id="ARBA00001933"/>
    </source>
</evidence>
<dbReference type="RefSeq" id="WP_189492838.1">
    <property type="nucleotide sequence ID" value="NZ_BMZG01000005.1"/>
</dbReference>
<comment type="similarity">
    <text evidence="3 11">Belongs to the class-II pyridoxal-phosphate-dependent aminotransferase family. Histidinol-phosphate aminotransferase subfamily.</text>
</comment>
<evidence type="ECO:0000256" key="4">
    <source>
        <dbReference type="ARBA" id="ARBA00011738"/>
    </source>
</evidence>
<name>A0A8J3CMG6_9BURK</name>
<feature type="domain" description="Aminotransferase class I/classII large" evidence="12">
    <location>
        <begin position="30"/>
        <end position="367"/>
    </location>
</feature>
<sequence length="371" mass="41333">MLISPQSLLDNLRSDVRAMSAYHVPDASGLIKLDAMENPYELPAELKQQLAAHLAEVALNRYPVPTYSGLQNALKTYANIPDGFATILGNGSDELIHLLSMALSKTPAENHHERPVILAPAPSFVMYRASALLNHVQYVEVDLVETDNGFQLDPMAMVMAIEEHRPALVYLPFPNNPTGAQFDRADMVAVIEAAHQRQAFVVIDEAYQPFASYTWMNDLAQFENLLVMRTVSKLGLAGVRLGYMVGRSDVIGELDKVRPPYNINVLTEAAVTFILQHSEVLEQQARQIRSTRTELMTALRAMHGLHVFDSDANFVLVRFPDVDAAFEGLKARGVLVKNMTRVHPMLRYCLRLTVGSVEENQNLIDAIRTLV</sequence>
<gene>
    <name evidence="13" type="primary">hisC2</name>
    <name evidence="11" type="synonym">hisC</name>
    <name evidence="13" type="ORF">GCM10009007_11070</name>
</gene>
<evidence type="ECO:0000313" key="13">
    <source>
        <dbReference type="EMBL" id="GHA71930.1"/>
    </source>
</evidence>
<dbReference type="NCBIfam" id="TIGR01141">
    <property type="entry name" value="hisC"/>
    <property type="match status" value="1"/>
</dbReference>
<feature type="modified residue" description="N6-(pyridoxal phosphate)lysine" evidence="11">
    <location>
        <position position="233"/>
    </location>
</feature>
<dbReference type="SUPFAM" id="SSF53383">
    <property type="entry name" value="PLP-dependent transferases"/>
    <property type="match status" value="1"/>
</dbReference>
<comment type="caution">
    <text evidence="13">The sequence shown here is derived from an EMBL/GenBank/DDBJ whole genome shotgun (WGS) entry which is preliminary data.</text>
</comment>